<dbReference type="PANTHER" id="PTHR35813:SF1">
    <property type="entry name" value="INNER MEMBRANE PROTEIN YBAN"/>
    <property type="match status" value="1"/>
</dbReference>
<protein>
    <submittedName>
        <fullName evidence="2">YbaN family protein</fullName>
    </submittedName>
</protein>
<accession>A0ABV2D420</accession>
<keyword evidence="1" id="KW-1133">Transmembrane helix</keyword>
<dbReference type="Pfam" id="PF04304">
    <property type="entry name" value="DUF454"/>
    <property type="match status" value="1"/>
</dbReference>
<dbReference type="PIRSF" id="PIRSF016789">
    <property type="entry name" value="DUF454"/>
    <property type="match status" value="1"/>
</dbReference>
<proteinExistence type="predicted"/>
<evidence type="ECO:0000313" key="2">
    <source>
        <dbReference type="EMBL" id="MET1756622.1"/>
    </source>
</evidence>
<dbReference type="PANTHER" id="PTHR35813">
    <property type="entry name" value="INNER MEMBRANE PROTEIN YBAN"/>
    <property type="match status" value="1"/>
</dbReference>
<dbReference type="InterPro" id="IPR007401">
    <property type="entry name" value="DUF454"/>
</dbReference>
<keyword evidence="1" id="KW-0812">Transmembrane</keyword>
<keyword evidence="3" id="KW-1185">Reference proteome</keyword>
<dbReference type="EMBL" id="JBEWLY010000023">
    <property type="protein sequence ID" value="MET1756622.1"/>
    <property type="molecule type" value="Genomic_DNA"/>
</dbReference>
<comment type="caution">
    <text evidence="2">The sequence shown here is derived from an EMBL/GenBank/DDBJ whole genome shotgun (WGS) entry which is preliminary data.</text>
</comment>
<evidence type="ECO:0000256" key="1">
    <source>
        <dbReference type="SAM" id="Phobius"/>
    </source>
</evidence>
<reference evidence="2 3" key="1">
    <citation type="submission" date="2024-07" db="EMBL/GenBank/DDBJ databases">
        <title>Novosphingobium kalidii RD2P27.</title>
        <authorList>
            <person name="Sun J.-Q."/>
        </authorList>
    </citation>
    <scope>NUCLEOTIDE SEQUENCE [LARGE SCALE GENOMIC DNA]</scope>
    <source>
        <strain evidence="2 3">RD2P27</strain>
    </source>
</reference>
<evidence type="ECO:0000313" key="3">
    <source>
        <dbReference type="Proteomes" id="UP001548713"/>
    </source>
</evidence>
<organism evidence="2 3">
    <name type="scientific">Novosphingobium kalidii</name>
    <dbReference type="NCBI Taxonomy" id="3230299"/>
    <lineage>
        <taxon>Bacteria</taxon>
        <taxon>Pseudomonadati</taxon>
        <taxon>Pseudomonadota</taxon>
        <taxon>Alphaproteobacteria</taxon>
        <taxon>Sphingomonadales</taxon>
        <taxon>Sphingomonadaceae</taxon>
        <taxon>Novosphingobium</taxon>
    </lineage>
</organism>
<dbReference type="RefSeq" id="WP_353985107.1">
    <property type="nucleotide sequence ID" value="NZ_JBEWLY010000023.1"/>
</dbReference>
<feature type="transmembrane region" description="Helical" evidence="1">
    <location>
        <begin position="99"/>
        <end position="124"/>
    </location>
</feature>
<gene>
    <name evidence="2" type="ORF">ABVV53_14355</name>
</gene>
<name>A0ABV2D420_9SPHN</name>
<dbReference type="Proteomes" id="UP001548713">
    <property type="component" value="Unassembled WGS sequence"/>
</dbReference>
<keyword evidence="1" id="KW-0472">Membrane</keyword>
<feature type="transmembrane region" description="Helical" evidence="1">
    <location>
        <begin position="20"/>
        <end position="51"/>
    </location>
</feature>
<sequence length="128" mass="14157">MPDDEFPKRAPPALRPLWAAGGAFFVGLGTVGIFLPLLPTVVFYLLAAWCFSKSHPHLADKLYAHKHYGPHLVAWRDRRAVSRKGKISALLGMTGSVPFVMLTLGFPAVIIPVVVLVTFGPWIWLRPE</sequence>